<dbReference type="InterPro" id="IPR001646">
    <property type="entry name" value="5peptide_repeat"/>
</dbReference>
<dbReference type="Proteomes" id="UP000265618">
    <property type="component" value="Unassembled WGS sequence"/>
</dbReference>
<name>A0A9K3D2Q2_9EUKA</name>
<reference evidence="1 2" key="1">
    <citation type="journal article" date="2018" name="PLoS ONE">
        <title>The draft genome of Kipferlia bialata reveals reductive genome evolution in fornicate parasites.</title>
        <authorList>
            <person name="Tanifuji G."/>
            <person name="Takabayashi S."/>
            <person name="Kume K."/>
            <person name="Takagi M."/>
            <person name="Nakayama T."/>
            <person name="Kamikawa R."/>
            <person name="Inagaki Y."/>
            <person name="Hashimoto T."/>
        </authorList>
    </citation>
    <scope>NUCLEOTIDE SEQUENCE [LARGE SCALE GENOMIC DNA]</scope>
    <source>
        <strain evidence="1">NY0173</strain>
    </source>
</reference>
<sequence>IERVKSFLANSTPLNTHLQRVGSYLPVAEGIAGSMSALTQCMAENTHDKLLTEDCASALSTLTPLADRFQAQFEAMRSIDFDTADTLTALQEATAVLLDVAAYNLVPLPRATTSLTLGDKRKYIQAEDANGLYRSLMRLAGPVIDCQAEITGYSERLSDIEKDDTSEQDGEYTDMDRWGQVATLSEATVELVTALASAQTKAQSLIAQRGEGKEVTPRDIEDAEADLGILAIQMGRSRFSEEKRDALREEHRVLSAEIASMKSSLQSHSDVSVQLRPYLMFPEVAEALGEPQRERTVDTARAQHPMDWGEGVVVSEKGLVEGQRDLINRYAIVDKTNLDLTSNDFKDENVTLWDLNGSRVTGCDLTMLSAEQISSLASLTQCSLAGMSLVDIDLSEMTLCDCNLSKCDLTGANLTGTAFTGCDLTGAVLVGVTGLTLSQVQAVKSLKGVRMGPQDMRGWDMQGVDLSGVDLSQCQMGGAKVMSTRVVGATLPETPNNPTVILPVARFEESSIATDNEVFGPQKGRGQVPKRHKGAEKGARVTLILPSVEGSKSWTLTVNGHMHVCLNSDWVHCNCQEGQYVVTVTRSGNQVTLLGTQTQTHPCTPGQEVRVPLFLDSCYPSTKEYLTLAPQ</sequence>
<dbReference type="Pfam" id="PF00805">
    <property type="entry name" value="Pentapeptide"/>
    <property type="match status" value="1"/>
</dbReference>
<evidence type="ECO:0000313" key="1">
    <source>
        <dbReference type="EMBL" id="GIQ86946.1"/>
    </source>
</evidence>
<dbReference type="InterPro" id="IPR051082">
    <property type="entry name" value="Pentapeptide-BTB/POZ_domain"/>
</dbReference>
<comment type="caution">
    <text evidence="1">The sequence shown here is derived from an EMBL/GenBank/DDBJ whole genome shotgun (WGS) entry which is preliminary data.</text>
</comment>
<dbReference type="AlphaFoldDB" id="A0A9K3D2Q2"/>
<protein>
    <recommendedName>
        <fullName evidence="3">Pentapeptide repeat-containing protein</fullName>
    </recommendedName>
</protein>
<evidence type="ECO:0000313" key="2">
    <source>
        <dbReference type="Proteomes" id="UP000265618"/>
    </source>
</evidence>
<proteinExistence type="predicted"/>
<dbReference type="OrthoDB" id="9989223at2759"/>
<dbReference type="Gene3D" id="2.160.20.80">
    <property type="entry name" value="E3 ubiquitin-protein ligase SopA"/>
    <property type="match status" value="1"/>
</dbReference>
<accession>A0A9K3D2Q2</accession>
<dbReference type="PANTHER" id="PTHR14136">
    <property type="entry name" value="BTB_POZ DOMAIN-CONTAINING PROTEIN KCTD9"/>
    <property type="match status" value="1"/>
</dbReference>
<feature type="non-terminal residue" evidence="1">
    <location>
        <position position="1"/>
    </location>
</feature>
<gene>
    <name evidence="1" type="ORF">KIPB_008889</name>
</gene>
<evidence type="ECO:0008006" key="3">
    <source>
        <dbReference type="Google" id="ProtNLM"/>
    </source>
</evidence>
<keyword evidence="2" id="KW-1185">Reference proteome</keyword>
<dbReference type="PANTHER" id="PTHR14136:SF17">
    <property type="entry name" value="BTB_POZ DOMAIN-CONTAINING PROTEIN KCTD9"/>
    <property type="match status" value="1"/>
</dbReference>
<organism evidence="1 2">
    <name type="scientific">Kipferlia bialata</name>
    <dbReference type="NCBI Taxonomy" id="797122"/>
    <lineage>
        <taxon>Eukaryota</taxon>
        <taxon>Metamonada</taxon>
        <taxon>Carpediemonas-like organisms</taxon>
        <taxon>Kipferlia</taxon>
    </lineage>
</organism>
<dbReference type="EMBL" id="BDIP01002870">
    <property type="protein sequence ID" value="GIQ86946.1"/>
    <property type="molecule type" value="Genomic_DNA"/>
</dbReference>
<dbReference type="SUPFAM" id="SSF141571">
    <property type="entry name" value="Pentapeptide repeat-like"/>
    <property type="match status" value="1"/>
</dbReference>